<evidence type="ECO:0000313" key="3">
    <source>
        <dbReference type="Proteomes" id="UP000325292"/>
    </source>
</evidence>
<evidence type="ECO:0000256" key="1">
    <source>
        <dbReference type="SAM" id="MobiDB-lite"/>
    </source>
</evidence>
<feature type="region of interest" description="Disordered" evidence="1">
    <location>
        <begin position="381"/>
        <end position="419"/>
    </location>
</feature>
<sequence>MVNLPSMSHIQQPVDYALWLHGEYSGYVTFGMMENGNNSKAWDTQAVSAIPQVLTQYSNHLDMVITLNRFNGPRQSKNLRELNAIWVDLDYHTKPQWQQASPEAVLAEAVKVLTHAQIPLPTFAQTSGNGMWLLWRIDPILPTMLPRWQNVIKHLRKTLSSLGADPSAVDVARCVRLVGATNSKTGHRPAVLEQIAAHWEASWTAALPHAANYYWQTRWDFESLEYAILGRHESHKTPQATSNRKTPSTRRRKPDWLRNFTVETRYQAVAKDILHLIVTRYGEYLPHGERDRYFFLLGVALSHLGEDDIASAMKELVQSLSDWDEEELANRLQAVIQTVQKHKAGETVEWKGHEFAPLYRLKNETLIDRLDITAEEQRQMTTIIGPEERRRRDRERKKHARAKHGKPSREAAASAHRSEVQTLSALGYNKSTIARQVGISRRQVIRLLSPSGVT</sequence>
<feature type="region of interest" description="Disordered" evidence="1">
    <location>
        <begin position="235"/>
        <end position="254"/>
    </location>
</feature>
<gene>
    <name evidence="2" type="ORF">BXT84_03070</name>
</gene>
<evidence type="ECO:0000313" key="2">
    <source>
        <dbReference type="EMBL" id="AUW93057.1"/>
    </source>
</evidence>
<organism evidence="2 3">
    <name type="scientific">Sulfobacillus thermotolerans</name>
    <dbReference type="NCBI Taxonomy" id="338644"/>
    <lineage>
        <taxon>Bacteria</taxon>
        <taxon>Bacillati</taxon>
        <taxon>Bacillota</taxon>
        <taxon>Clostridia</taxon>
        <taxon>Eubacteriales</taxon>
        <taxon>Clostridiales Family XVII. Incertae Sedis</taxon>
        <taxon>Sulfobacillus</taxon>
    </lineage>
</organism>
<evidence type="ECO:0008006" key="4">
    <source>
        <dbReference type="Google" id="ProtNLM"/>
    </source>
</evidence>
<name>A0ABM6RNZ9_9FIRM</name>
<proteinExistence type="predicted"/>
<dbReference type="Proteomes" id="UP000325292">
    <property type="component" value="Chromosome"/>
</dbReference>
<dbReference type="EMBL" id="CP019454">
    <property type="protein sequence ID" value="AUW93057.1"/>
    <property type="molecule type" value="Genomic_DNA"/>
</dbReference>
<keyword evidence="3" id="KW-1185">Reference proteome</keyword>
<reference evidence="2 3" key="1">
    <citation type="journal article" date="2019" name="Sci. Rep.">
        <title>Sulfobacillus thermotolerans: new insights into resistance and metabolic capacities of acidophilic chemolithotrophs.</title>
        <authorList>
            <person name="Panyushkina A.E."/>
            <person name="Babenko V.V."/>
            <person name="Nikitina A.S."/>
            <person name="Selezneva O.V."/>
            <person name="Tsaplina I.A."/>
            <person name="Letarova M.A."/>
            <person name="Kostryukova E.S."/>
            <person name="Letarov A.V."/>
        </authorList>
    </citation>
    <scope>NUCLEOTIDE SEQUENCE [LARGE SCALE GENOMIC DNA]</scope>
    <source>
        <strain evidence="2 3">Kr1</strain>
    </source>
</reference>
<dbReference type="Gene3D" id="1.10.10.60">
    <property type="entry name" value="Homeodomain-like"/>
    <property type="match status" value="1"/>
</dbReference>
<feature type="compositionally biased region" description="Basic residues" evidence="1">
    <location>
        <begin position="391"/>
        <end position="406"/>
    </location>
</feature>
<protein>
    <recommendedName>
        <fullName evidence="4">Replication protein</fullName>
    </recommendedName>
</protein>
<accession>A0ABM6RNZ9</accession>
<feature type="compositionally biased region" description="Polar residues" evidence="1">
    <location>
        <begin position="237"/>
        <end position="246"/>
    </location>
</feature>